<dbReference type="InterPro" id="IPR012349">
    <property type="entry name" value="Split_barrel_FMN-bd"/>
</dbReference>
<keyword evidence="4" id="KW-1185">Reference proteome</keyword>
<evidence type="ECO:0000259" key="1">
    <source>
        <dbReference type="Pfam" id="PF01243"/>
    </source>
</evidence>
<dbReference type="InterPro" id="IPR024029">
    <property type="entry name" value="Pyridox_Oxase_FMN-dep"/>
</dbReference>
<dbReference type="SUPFAM" id="SSF50475">
    <property type="entry name" value="FMN-binding split barrel"/>
    <property type="match status" value="1"/>
</dbReference>
<dbReference type="InterPro" id="IPR011576">
    <property type="entry name" value="Pyridox_Oxase_N"/>
</dbReference>
<dbReference type="PANTHER" id="PTHR42815:SF2">
    <property type="entry name" value="FAD-BINDING, PUTATIVE (AFU_ORTHOLOGUE AFUA_6G07600)-RELATED"/>
    <property type="match status" value="1"/>
</dbReference>
<dbReference type="Proteomes" id="UP000297014">
    <property type="component" value="Unassembled WGS sequence"/>
</dbReference>
<reference evidence="3 5" key="2">
    <citation type="submission" date="2014-01" db="EMBL/GenBank/DDBJ databases">
        <title>Draft genome sequencing of Bacillus alcalophilus CGMCC 1.3604.</title>
        <authorList>
            <person name="Yang J."/>
            <person name="Diao L."/>
            <person name="Yang S."/>
        </authorList>
    </citation>
    <scope>NUCLEOTIDE SEQUENCE [LARGE SCALE GENOMIC DNA]</scope>
    <source>
        <strain evidence="3 5">CGMCC 1.3604</strain>
    </source>
</reference>
<dbReference type="Proteomes" id="UP000002754">
    <property type="component" value="Unassembled WGS sequence"/>
</dbReference>
<accession>A0A094WPE3</accession>
<dbReference type="NCBIfam" id="TIGR04025">
    <property type="entry name" value="PPOX_FMN_DR2398"/>
    <property type="match status" value="1"/>
</dbReference>
<keyword evidence="2" id="KW-0378">Hydrolase</keyword>
<dbReference type="EMBL" id="JALP01000066">
    <property type="protein sequence ID" value="THG91495.1"/>
    <property type="molecule type" value="Genomic_DNA"/>
</dbReference>
<dbReference type="Pfam" id="PF01243">
    <property type="entry name" value="PNPOx_N"/>
    <property type="match status" value="1"/>
</dbReference>
<gene>
    <name evidence="3" type="ORF">AJ85_04570</name>
    <name evidence="2" type="ORF">BALCAV_0207500</name>
</gene>
<evidence type="ECO:0000313" key="2">
    <source>
        <dbReference type="EMBL" id="KGA97873.1"/>
    </source>
</evidence>
<sequence length="198" mass="22214">MDLINFSHNAITTEEELRDIIQAPHELVVKKSISIIDEHCEKFIAKSPLFLLSTCNAEGKCDVSPRGDFPSSIKILNKHQLVIPDRPGNRRLDSIQNIMSNPHIGLIFLIPGLNEVLRINGRATVIKDKQLLGNMSLNGKPPLLGIGVDVEECFIHCPRALNESKVWDTSTWINKTELPSSKDIFHDHLKINGIELKN</sequence>
<feature type="domain" description="Pyridoxamine 5'-phosphate oxidase N-terminal" evidence="1">
    <location>
        <begin position="36"/>
        <end position="155"/>
    </location>
</feature>
<dbReference type="OrthoDB" id="9796486at2"/>
<organism evidence="2 4">
    <name type="scientific">Alkalihalobacillus alcalophilus ATCC 27647 = CGMCC 1.3604</name>
    <dbReference type="NCBI Taxonomy" id="1218173"/>
    <lineage>
        <taxon>Bacteria</taxon>
        <taxon>Bacillati</taxon>
        <taxon>Bacillota</taxon>
        <taxon>Bacilli</taxon>
        <taxon>Bacillales</taxon>
        <taxon>Bacillaceae</taxon>
        <taxon>Alkalihalobacillus</taxon>
    </lineage>
</organism>
<evidence type="ECO:0000313" key="4">
    <source>
        <dbReference type="Proteomes" id="UP000002754"/>
    </source>
</evidence>
<comment type="caution">
    <text evidence="2">The sequence shown here is derived from an EMBL/GenBank/DDBJ whole genome shotgun (WGS) entry which is preliminary data.</text>
</comment>
<evidence type="ECO:0000313" key="3">
    <source>
        <dbReference type="EMBL" id="THG91495.1"/>
    </source>
</evidence>
<dbReference type="eggNOG" id="COG3576">
    <property type="taxonomic scope" value="Bacteria"/>
</dbReference>
<dbReference type="STRING" id="1218173.BALCAV_0207500"/>
<dbReference type="GO" id="GO:0016787">
    <property type="term" value="F:hydrolase activity"/>
    <property type="evidence" value="ECO:0007669"/>
    <property type="project" value="UniProtKB-KW"/>
</dbReference>
<evidence type="ECO:0000313" key="5">
    <source>
        <dbReference type="Proteomes" id="UP000297014"/>
    </source>
</evidence>
<proteinExistence type="predicted"/>
<dbReference type="RefSeq" id="WP_003324670.1">
    <property type="nucleotide sequence ID" value="NZ_ALPT02000019.1"/>
</dbReference>
<dbReference type="PANTHER" id="PTHR42815">
    <property type="entry name" value="FAD-BINDING, PUTATIVE (AFU_ORTHOLOGUE AFUA_6G07600)-RELATED"/>
    <property type="match status" value="1"/>
</dbReference>
<dbReference type="EMBL" id="ALPT02000019">
    <property type="protein sequence ID" value="KGA97873.1"/>
    <property type="molecule type" value="Genomic_DNA"/>
</dbReference>
<dbReference type="AlphaFoldDB" id="A0A094WPE3"/>
<dbReference type="Gene3D" id="2.30.110.10">
    <property type="entry name" value="Electron Transport, Fmn-binding Protein, Chain A"/>
    <property type="match status" value="1"/>
</dbReference>
<protein>
    <submittedName>
        <fullName evidence="2">Phosphohydrolase</fullName>
    </submittedName>
</protein>
<reference evidence="2 4" key="1">
    <citation type="journal article" date="2014" name="Genome Announc.">
        <title>Draft Genome Sequence of Bacillus alcalophilus AV1934, a Classic Alkaliphile Isolated from Human Feces in 1934.</title>
        <authorList>
            <person name="Attie O."/>
            <person name="Jayaprakash A."/>
            <person name="Shah H."/>
            <person name="Paulsen I.T."/>
            <person name="Morino M."/>
            <person name="Takahashi Y."/>
            <person name="Narumi I."/>
            <person name="Sachidanandam R."/>
            <person name="Satoh K."/>
            <person name="Ito M."/>
            <person name="Krulwich T.A."/>
        </authorList>
    </citation>
    <scope>NUCLEOTIDE SEQUENCE [LARGE SCALE GENOMIC DNA]</scope>
    <source>
        <strain evidence="2 4">AV1934</strain>
    </source>
</reference>
<name>A0A094WPE3_ALKAL</name>